<comment type="caution">
    <text evidence="2">The sequence shown here is derived from an EMBL/GenBank/DDBJ whole genome shotgun (WGS) entry which is preliminary data.</text>
</comment>
<feature type="domain" description="Fluoroacetyl-CoA-specific thioesterase-like" evidence="1">
    <location>
        <begin position="33"/>
        <end position="93"/>
    </location>
</feature>
<name>A0ABS5DR68_9PSEU</name>
<evidence type="ECO:0000313" key="3">
    <source>
        <dbReference type="Proteomes" id="UP000674084"/>
    </source>
</evidence>
<dbReference type="InterPro" id="IPR029069">
    <property type="entry name" value="HotDog_dom_sf"/>
</dbReference>
<evidence type="ECO:0000259" key="1">
    <source>
        <dbReference type="Pfam" id="PF22636"/>
    </source>
</evidence>
<dbReference type="SUPFAM" id="SSF54637">
    <property type="entry name" value="Thioesterase/thiol ester dehydrase-isomerase"/>
    <property type="match status" value="1"/>
</dbReference>
<dbReference type="RefSeq" id="WP_210973807.1">
    <property type="nucleotide sequence ID" value="NZ_JAGPXE010000028.1"/>
</dbReference>
<accession>A0ABS5DR68</accession>
<evidence type="ECO:0000313" key="2">
    <source>
        <dbReference type="EMBL" id="MBQ0928823.1"/>
    </source>
</evidence>
<organism evidence="2 3">
    <name type="scientific">Saccharopolyspora endophytica</name>
    <dbReference type="NCBI Taxonomy" id="543886"/>
    <lineage>
        <taxon>Bacteria</taxon>
        <taxon>Bacillati</taxon>
        <taxon>Actinomycetota</taxon>
        <taxon>Actinomycetes</taxon>
        <taxon>Pseudonocardiales</taxon>
        <taxon>Pseudonocardiaceae</taxon>
        <taxon>Saccharopolyspora</taxon>
    </lineage>
</organism>
<sequence>MTATEPLRIHTARRVISEAHTVPQILPNSMLARRGEPVLATAMLIAMMEDATWEAIAPDVPLERAMLGCAGTYHHTAPTLPGQQVRIEVTCRHLPDGGGRQRWTARAINIDTGQQAGVLHHELATPNRNRFYRRLHT</sequence>
<dbReference type="Proteomes" id="UP000674084">
    <property type="component" value="Unassembled WGS sequence"/>
</dbReference>
<proteinExistence type="predicted"/>
<reference evidence="2 3" key="1">
    <citation type="submission" date="2021-04" db="EMBL/GenBank/DDBJ databases">
        <title>Whole-genome sequencing of Saccharopolyspora endophytica KCTC 19397.</title>
        <authorList>
            <person name="Ay H."/>
            <person name="Saygin H."/>
            <person name="Sahin N."/>
        </authorList>
    </citation>
    <scope>NUCLEOTIDE SEQUENCE [LARGE SCALE GENOMIC DNA]</scope>
    <source>
        <strain evidence="2 3">KCTC 19397</strain>
    </source>
</reference>
<gene>
    <name evidence="2" type="ORF">KBO27_33205</name>
</gene>
<dbReference type="Gene3D" id="3.10.129.10">
    <property type="entry name" value="Hotdog Thioesterase"/>
    <property type="match status" value="1"/>
</dbReference>
<keyword evidence="3" id="KW-1185">Reference proteome</keyword>
<dbReference type="EMBL" id="JAGPXE010000028">
    <property type="protein sequence ID" value="MBQ0928823.1"/>
    <property type="molecule type" value="Genomic_DNA"/>
</dbReference>
<dbReference type="InterPro" id="IPR054485">
    <property type="entry name" value="FlK-like_dom"/>
</dbReference>
<protein>
    <recommendedName>
        <fullName evidence="1">Fluoroacetyl-CoA-specific thioesterase-like domain-containing protein</fullName>
    </recommendedName>
</protein>
<dbReference type="Pfam" id="PF22636">
    <property type="entry name" value="FlK"/>
    <property type="match status" value="1"/>
</dbReference>